<dbReference type="EMBL" id="BAABIK010000003">
    <property type="protein sequence ID" value="GAA4931502.1"/>
    <property type="molecule type" value="Genomic_DNA"/>
</dbReference>
<dbReference type="InterPro" id="IPR051790">
    <property type="entry name" value="Cytochrome_c-biogenesis_DsbD"/>
</dbReference>
<proteinExistence type="predicted"/>
<keyword evidence="1" id="KW-0812">Transmembrane</keyword>
<feature type="transmembrane region" description="Helical" evidence="1">
    <location>
        <begin position="123"/>
        <end position="142"/>
    </location>
</feature>
<keyword evidence="1" id="KW-0472">Membrane</keyword>
<dbReference type="PANTHER" id="PTHR31272">
    <property type="entry name" value="CYTOCHROME C-TYPE BIOGENESIS PROTEIN HI_1454-RELATED"/>
    <property type="match status" value="1"/>
</dbReference>
<keyword evidence="1" id="KW-1133">Transmembrane helix</keyword>
<feature type="transmembrane region" description="Helical" evidence="1">
    <location>
        <begin position="12"/>
        <end position="35"/>
    </location>
</feature>
<feature type="transmembrane region" description="Helical" evidence="1">
    <location>
        <begin position="92"/>
        <end position="117"/>
    </location>
</feature>
<dbReference type="Proteomes" id="UP001499993">
    <property type="component" value="Unassembled WGS sequence"/>
</dbReference>
<dbReference type="PANTHER" id="PTHR31272:SF4">
    <property type="entry name" value="CYTOCHROME C-TYPE BIOGENESIS PROTEIN HI_1454-RELATED"/>
    <property type="match status" value="1"/>
</dbReference>
<protein>
    <submittedName>
        <fullName evidence="2">Cytochrome c biogenesis protein CcdA</fullName>
    </submittedName>
</protein>
<name>A0ABP9GEC9_9ACTN</name>
<evidence type="ECO:0000313" key="3">
    <source>
        <dbReference type="Proteomes" id="UP001499993"/>
    </source>
</evidence>
<dbReference type="RefSeq" id="WP_345555610.1">
    <property type="nucleotide sequence ID" value="NZ_BAABIK010000003.1"/>
</dbReference>
<feature type="transmembrane region" description="Helical" evidence="1">
    <location>
        <begin position="235"/>
        <end position="256"/>
    </location>
</feature>
<feature type="transmembrane region" description="Helical" evidence="1">
    <location>
        <begin position="194"/>
        <end position="214"/>
    </location>
</feature>
<keyword evidence="3" id="KW-1185">Reference proteome</keyword>
<comment type="caution">
    <text evidence="2">The sequence shown here is derived from an EMBL/GenBank/DDBJ whole genome shotgun (WGS) entry which is preliminary data.</text>
</comment>
<organism evidence="2 3">
    <name type="scientific">Streptomonospora halophila</name>
    <dbReference type="NCBI Taxonomy" id="427369"/>
    <lineage>
        <taxon>Bacteria</taxon>
        <taxon>Bacillati</taxon>
        <taxon>Actinomycetota</taxon>
        <taxon>Actinomycetes</taxon>
        <taxon>Streptosporangiales</taxon>
        <taxon>Nocardiopsidaceae</taxon>
        <taxon>Streptomonospora</taxon>
    </lineage>
</organism>
<reference evidence="3" key="1">
    <citation type="journal article" date="2019" name="Int. J. Syst. Evol. Microbiol.">
        <title>The Global Catalogue of Microorganisms (GCM) 10K type strain sequencing project: providing services to taxonomists for standard genome sequencing and annotation.</title>
        <authorList>
            <consortium name="The Broad Institute Genomics Platform"/>
            <consortium name="The Broad Institute Genome Sequencing Center for Infectious Disease"/>
            <person name="Wu L."/>
            <person name="Ma J."/>
        </authorList>
    </citation>
    <scope>NUCLEOTIDE SEQUENCE [LARGE SCALE GENOMIC DNA]</scope>
    <source>
        <strain evidence="3">JCM 18123</strain>
    </source>
</reference>
<accession>A0ABP9GEC9</accession>
<evidence type="ECO:0000313" key="2">
    <source>
        <dbReference type="EMBL" id="GAA4931502.1"/>
    </source>
</evidence>
<gene>
    <name evidence="2" type="ORF">GCM10023224_09360</name>
</gene>
<sequence length="274" mass="28193">MIAETVQHGSLLLAAPLALAAGLVSFLSPCVLPLVPGYLSYVTGLSGADIAARRRARAAARTAGGDPAAEPEAEPVDAVLQRRRGTMLAGSLLFIAGFSAVFVAVGVFVGGVGGLLLDYAEPITRVLGAVTVLLGLMFMGAVPGLNREIRIHRVPGAGLAGAPLLGVVFGLGWTPCIGPTLAAVQTLAFTEGSAGRGALLSLVYCLGLGLPFVAASLLYRRALGAFERVKRHYRAITVAGGAMLVAVGLLLATGLWTDITAFMQRWVADYTTVI</sequence>
<evidence type="ECO:0000256" key="1">
    <source>
        <dbReference type="SAM" id="Phobius"/>
    </source>
</evidence>
<feature type="transmembrane region" description="Helical" evidence="1">
    <location>
        <begin position="154"/>
        <end position="174"/>
    </location>
</feature>